<dbReference type="EMBL" id="ML736219">
    <property type="protein sequence ID" value="KAE8377712.1"/>
    <property type="molecule type" value="Genomic_DNA"/>
</dbReference>
<reference evidence="2 3" key="1">
    <citation type="submission" date="2019-04" db="EMBL/GenBank/DDBJ databases">
        <title>Friends and foes A comparative genomics studyof 23 Aspergillus species from section Flavi.</title>
        <authorList>
            <consortium name="DOE Joint Genome Institute"/>
            <person name="Kjaerbolling I."/>
            <person name="Vesth T."/>
            <person name="Frisvad J.C."/>
            <person name="Nybo J.L."/>
            <person name="Theobald S."/>
            <person name="Kildgaard S."/>
            <person name="Isbrandt T."/>
            <person name="Kuo A."/>
            <person name="Sato A."/>
            <person name="Lyhne E.K."/>
            <person name="Kogle M.E."/>
            <person name="Wiebenga A."/>
            <person name="Kun R.S."/>
            <person name="Lubbers R.J."/>
            <person name="Makela M.R."/>
            <person name="Barry K."/>
            <person name="Chovatia M."/>
            <person name="Clum A."/>
            <person name="Daum C."/>
            <person name="Haridas S."/>
            <person name="He G."/>
            <person name="LaButti K."/>
            <person name="Lipzen A."/>
            <person name="Mondo S."/>
            <person name="Riley R."/>
            <person name="Salamov A."/>
            <person name="Simmons B.A."/>
            <person name="Magnuson J.K."/>
            <person name="Henrissat B."/>
            <person name="Mortensen U.H."/>
            <person name="Larsen T.O."/>
            <person name="Devries R.P."/>
            <person name="Grigoriev I.V."/>
            <person name="Machida M."/>
            <person name="Baker S.E."/>
            <person name="Andersen M.R."/>
        </authorList>
    </citation>
    <scope>NUCLEOTIDE SEQUENCE [LARGE SCALE GENOMIC DNA]</scope>
    <source>
        <strain evidence="2 3">IBT 29228</strain>
    </source>
</reference>
<sequence length="180" mass="19682">MSLKLVVIFLCVGLSSPLTIPQSCYVQDAVHTFYGYPDNDPPGCAIAYDCGRGLTAGGVGTFDDPVTFATAPGEFEICEIIYDPYLRKYLRMEDYCGSCNQSWDSEVWQIDIWTGSSTVNGGNDQLDCENQLTPTPQNQPIIREPGPHLLVDATPLYAALEKSVCNVGSLFPSYVAQSFC</sequence>
<organism evidence="2 3">
    <name type="scientific">Aspergillus bertholletiae</name>
    <dbReference type="NCBI Taxonomy" id="1226010"/>
    <lineage>
        <taxon>Eukaryota</taxon>
        <taxon>Fungi</taxon>
        <taxon>Dikarya</taxon>
        <taxon>Ascomycota</taxon>
        <taxon>Pezizomycotina</taxon>
        <taxon>Eurotiomycetes</taxon>
        <taxon>Eurotiomycetidae</taxon>
        <taxon>Eurotiales</taxon>
        <taxon>Aspergillaceae</taxon>
        <taxon>Aspergillus</taxon>
        <taxon>Aspergillus subgen. Circumdati</taxon>
    </lineage>
</organism>
<name>A0A5N7B7I2_9EURO</name>
<keyword evidence="3" id="KW-1185">Reference proteome</keyword>
<protein>
    <recommendedName>
        <fullName evidence="4">Chitin-binding type-4 domain-containing protein</fullName>
    </recommendedName>
</protein>
<evidence type="ECO:0000313" key="2">
    <source>
        <dbReference type="EMBL" id="KAE8377712.1"/>
    </source>
</evidence>
<feature type="signal peptide" evidence="1">
    <location>
        <begin position="1"/>
        <end position="17"/>
    </location>
</feature>
<evidence type="ECO:0000256" key="1">
    <source>
        <dbReference type="SAM" id="SignalP"/>
    </source>
</evidence>
<dbReference type="OrthoDB" id="5332384at2759"/>
<keyword evidence="1" id="KW-0732">Signal</keyword>
<gene>
    <name evidence="2" type="ORF">BDV26DRAFT_292937</name>
</gene>
<evidence type="ECO:0000313" key="3">
    <source>
        <dbReference type="Proteomes" id="UP000326198"/>
    </source>
</evidence>
<proteinExistence type="predicted"/>
<accession>A0A5N7B7I2</accession>
<evidence type="ECO:0008006" key="4">
    <source>
        <dbReference type="Google" id="ProtNLM"/>
    </source>
</evidence>
<feature type="chain" id="PRO_5024878189" description="Chitin-binding type-4 domain-containing protein" evidence="1">
    <location>
        <begin position="18"/>
        <end position="180"/>
    </location>
</feature>
<dbReference type="Proteomes" id="UP000326198">
    <property type="component" value="Unassembled WGS sequence"/>
</dbReference>
<dbReference type="AlphaFoldDB" id="A0A5N7B7I2"/>